<dbReference type="InterPro" id="IPR007499">
    <property type="entry name" value="ERF_bacteria_virus"/>
</dbReference>
<evidence type="ECO:0000313" key="2">
    <source>
        <dbReference type="EMBL" id="MBC2004671.1"/>
    </source>
</evidence>
<evidence type="ECO:0000256" key="1">
    <source>
        <dbReference type="SAM" id="MobiDB-lite"/>
    </source>
</evidence>
<gene>
    <name evidence="2" type="ORF">HCA78_12880</name>
</gene>
<evidence type="ECO:0000313" key="3">
    <source>
        <dbReference type="Proteomes" id="UP000546806"/>
    </source>
</evidence>
<name>A0A842CR44_9LIST</name>
<feature type="region of interest" description="Disordered" evidence="1">
    <location>
        <begin position="143"/>
        <end position="163"/>
    </location>
</feature>
<feature type="compositionally biased region" description="Basic and acidic residues" evidence="1">
    <location>
        <begin position="148"/>
        <end position="163"/>
    </location>
</feature>
<dbReference type="EMBL" id="JAARWW010000005">
    <property type="protein sequence ID" value="MBC2004671.1"/>
    <property type="molecule type" value="Genomic_DNA"/>
</dbReference>
<sequence>MSNMSDAPTWTEKTQVPTNIFKKLLTVRKGVTYLQKENRADAKYAYVSSGTVLSSVRDLMDSEGLLLAVEVLNHKTEVREKAYFTELDLRYTWYAPEFPDESFSIVWYAQGVDYGGEKGVGKALTYAEKYFLLKQFNIATDTDDPDAVQERQKQSERDRDNKEHLETIEENIKQLAQLVGSTEEKTKMALFKKLGLSNTNQFTPDYYQSAIGQLRLLILSAESDSQNQVKEQEQNDDTEWGV</sequence>
<protein>
    <recommendedName>
        <fullName evidence="4">Single-stranded DNA-binding protein</fullName>
    </recommendedName>
</protein>
<dbReference type="Proteomes" id="UP000546806">
    <property type="component" value="Unassembled WGS sequence"/>
</dbReference>
<evidence type="ECO:0008006" key="4">
    <source>
        <dbReference type="Google" id="ProtNLM"/>
    </source>
</evidence>
<dbReference type="RefSeq" id="WP_185533679.1">
    <property type="nucleotide sequence ID" value="NZ_JAARWW010000005.1"/>
</dbReference>
<comment type="caution">
    <text evidence="2">The sequence shown here is derived from an EMBL/GenBank/DDBJ whole genome shotgun (WGS) entry which is preliminary data.</text>
</comment>
<organism evidence="2 3">
    <name type="scientific">Listeria booriae</name>
    <dbReference type="NCBI Taxonomy" id="1552123"/>
    <lineage>
        <taxon>Bacteria</taxon>
        <taxon>Bacillati</taxon>
        <taxon>Bacillota</taxon>
        <taxon>Bacilli</taxon>
        <taxon>Bacillales</taxon>
        <taxon>Listeriaceae</taxon>
        <taxon>Listeria</taxon>
    </lineage>
</organism>
<dbReference type="Pfam" id="PF04404">
    <property type="entry name" value="ERF"/>
    <property type="match status" value="1"/>
</dbReference>
<dbReference type="AlphaFoldDB" id="A0A842CR44"/>
<accession>A0A842CR44</accession>
<proteinExistence type="predicted"/>
<reference evidence="2 3" key="1">
    <citation type="submission" date="2020-03" db="EMBL/GenBank/DDBJ databases">
        <title>Soil Listeria distribution.</title>
        <authorList>
            <person name="Liao J."/>
            <person name="Wiedmann M."/>
        </authorList>
    </citation>
    <scope>NUCLEOTIDE SEQUENCE [LARGE SCALE GENOMIC DNA]</scope>
    <source>
        <strain evidence="2 3">FSL L7-0435</strain>
    </source>
</reference>